<dbReference type="STRING" id="394096.DB31_4726"/>
<dbReference type="PATRIC" id="fig|394096.3.peg.8457"/>
<proteinExistence type="predicted"/>
<keyword evidence="3" id="KW-1185">Reference proteome</keyword>
<feature type="compositionally biased region" description="Basic residues" evidence="1">
    <location>
        <begin position="1"/>
        <end position="15"/>
    </location>
</feature>
<evidence type="ECO:0008006" key="4">
    <source>
        <dbReference type="Google" id="ProtNLM"/>
    </source>
</evidence>
<reference evidence="2 3" key="1">
    <citation type="submission" date="2014-04" db="EMBL/GenBank/DDBJ databases">
        <title>Genome assembly of Hyalangium minutum DSM 14724.</title>
        <authorList>
            <person name="Sharma G."/>
            <person name="Subramanian S."/>
        </authorList>
    </citation>
    <scope>NUCLEOTIDE SEQUENCE [LARGE SCALE GENOMIC DNA]</scope>
    <source>
        <strain evidence="2 3">DSM 14724</strain>
    </source>
</reference>
<sequence>MRKPAARGPKRRARSTRPSASYASDREELLALLLREGIRRESSLPSVTLEGGSAEPWKLDSLGVTLSTRGAELAGRCLLHLLSRFEGRQLATFGATGVPILQSCVLLSKGKYRGLLVRREKDLATGHPIEGRIDFSEPVVIITDSVGLESSMEECAARLEAAGLRVEGGVCLVRFGYESGFSRMVSRGYRMLSLFDIWNDLVAHMPGEEVLAPNPTRAFFPHELTAKAAPEGLHPAELARRVIDEALRTGKLLRPPKRIQGRYSGAGGVWVSVRPKKDTHLRHGRGGFWSFPEEKPSALPAAIAEAAFQAAQALEGSGTDPLTALEQGAVAVTFCSKLEECEPGQLDNDQYGLVVRSRERPFLLGGMMPRMPGIANAWQQLEYARDQKARLLPWEPYVLYRFKVQKAVEPGVSWQLSGVPAEAPPKWIAASASIAARALEVVRALSEGREPAPARQPLQLDSAVEFFSLSVYRQGRRVGMAEAQTSHPEEALERLAQRALEEARSAPQGAGDPLAVTVSLLHGGTELGVLTPEEAAAQTRHAEQALRVSQGEQAGLALPSETITGNLSPLEYARTVLSKAGLTEGPYSWRSFECVTWLADAQGVHRVDHGLPVGAPSKALAQKSTQLAQQLCKFLLRHLGETTRYEPFTDTAHRGLDTAQLAHQAWTMARAHRQLGPAPLGEGARTLLTALTSDLVFDEAERVWIHGDGGTSISEVALVLLALLETGDDNTTAATLATTLWSSISAQGRFSCHMDPAFDDDSFQDGYPGQALLALARAAEKKVCAPDKEKLAQARRFYRSRFHLKRHWDQVCWLPQAAAAWWRVDRDAEAARFAFEVCDWALTYQSEKHGAFFNDHQPDTPGYTTALYLQALAAGIELAVGLRDRARQKRYKEAYARGVAFLDSIILQERDTPLLPNPRMALGGVRTSLVKSEVQVGSVQHTLAALLGLKR</sequence>
<dbReference type="AlphaFoldDB" id="A0A085VZF0"/>
<dbReference type="InterPro" id="IPR027485">
    <property type="entry name" value="AMMECR1_N"/>
</dbReference>
<comment type="caution">
    <text evidence="2">The sequence shown here is derived from an EMBL/GenBank/DDBJ whole genome shotgun (WGS) entry which is preliminary data.</text>
</comment>
<gene>
    <name evidence="2" type="ORF">DB31_4726</name>
</gene>
<dbReference type="EMBL" id="JMCB01000028">
    <property type="protein sequence ID" value="KFE60813.1"/>
    <property type="molecule type" value="Genomic_DNA"/>
</dbReference>
<feature type="region of interest" description="Disordered" evidence="1">
    <location>
        <begin position="1"/>
        <end position="24"/>
    </location>
</feature>
<evidence type="ECO:0000313" key="2">
    <source>
        <dbReference type="EMBL" id="KFE60813.1"/>
    </source>
</evidence>
<dbReference type="Proteomes" id="UP000028725">
    <property type="component" value="Unassembled WGS sequence"/>
</dbReference>
<dbReference type="Gene3D" id="3.40.50.2020">
    <property type="match status" value="1"/>
</dbReference>
<evidence type="ECO:0000313" key="3">
    <source>
        <dbReference type="Proteomes" id="UP000028725"/>
    </source>
</evidence>
<dbReference type="Gene3D" id="3.30.700.20">
    <property type="entry name" value="Hypothetical protein ph0010, domain 1"/>
    <property type="match status" value="1"/>
</dbReference>
<dbReference type="OrthoDB" id="9782820at2"/>
<name>A0A085VZF0_9BACT</name>
<organism evidence="2 3">
    <name type="scientific">Hyalangium minutum</name>
    <dbReference type="NCBI Taxonomy" id="394096"/>
    <lineage>
        <taxon>Bacteria</taxon>
        <taxon>Pseudomonadati</taxon>
        <taxon>Myxococcota</taxon>
        <taxon>Myxococcia</taxon>
        <taxon>Myxococcales</taxon>
        <taxon>Cystobacterineae</taxon>
        <taxon>Archangiaceae</taxon>
        <taxon>Hyalangium</taxon>
    </lineage>
</organism>
<protein>
    <recommendedName>
        <fullName evidence="4">AMMECR1 domain-containing protein</fullName>
    </recommendedName>
</protein>
<evidence type="ECO:0000256" key="1">
    <source>
        <dbReference type="SAM" id="MobiDB-lite"/>
    </source>
</evidence>
<dbReference type="InterPro" id="IPR029057">
    <property type="entry name" value="PRTase-like"/>
</dbReference>
<accession>A0A085VZF0</accession>
<dbReference type="RefSeq" id="WP_044198788.1">
    <property type="nucleotide sequence ID" value="NZ_JMCB01000028.1"/>
</dbReference>